<dbReference type="CDD" id="cd01948">
    <property type="entry name" value="EAL"/>
    <property type="match status" value="1"/>
</dbReference>
<dbReference type="NCBIfam" id="TIGR00254">
    <property type="entry name" value="GGDEF"/>
    <property type="match status" value="1"/>
</dbReference>
<feature type="domain" description="PAS" evidence="2">
    <location>
        <begin position="80"/>
        <end position="133"/>
    </location>
</feature>
<feature type="domain" description="PAS" evidence="2">
    <location>
        <begin position="181"/>
        <end position="227"/>
    </location>
</feature>
<dbReference type="EMBL" id="JACHXS010000014">
    <property type="protein sequence ID" value="MBB3224732.1"/>
    <property type="molecule type" value="Genomic_DNA"/>
</dbReference>
<dbReference type="InterPro" id="IPR043128">
    <property type="entry name" value="Rev_trsase/Diguanyl_cyclase"/>
</dbReference>
<dbReference type="PROSITE" id="PS50112">
    <property type="entry name" value="PAS"/>
    <property type="match status" value="2"/>
</dbReference>
<dbReference type="NCBIfam" id="TIGR00229">
    <property type="entry name" value="sensory_box"/>
    <property type="match status" value="2"/>
</dbReference>
<dbReference type="Gene3D" id="3.20.20.450">
    <property type="entry name" value="EAL domain"/>
    <property type="match status" value="1"/>
</dbReference>
<protein>
    <submittedName>
        <fullName evidence="6">Diguanylate cyclase (GGDEF)-like protein/PAS domain S-box-containing protein</fullName>
    </submittedName>
</protein>
<accession>A0A7W5EG96</accession>
<dbReference type="InterPro" id="IPR000700">
    <property type="entry name" value="PAS-assoc_C"/>
</dbReference>
<dbReference type="InterPro" id="IPR000160">
    <property type="entry name" value="GGDEF_dom"/>
</dbReference>
<evidence type="ECO:0000313" key="6">
    <source>
        <dbReference type="EMBL" id="MBB3224732.1"/>
    </source>
</evidence>
<dbReference type="CDD" id="cd00130">
    <property type="entry name" value="PAS"/>
    <property type="match status" value="2"/>
</dbReference>
<reference evidence="6 7" key="1">
    <citation type="submission" date="2020-08" db="EMBL/GenBank/DDBJ databases">
        <title>Genomic Encyclopedia of Type Strains, Phase III (KMG-III): the genomes of soil and plant-associated and newly described type strains.</title>
        <authorList>
            <person name="Whitman W."/>
        </authorList>
    </citation>
    <scope>NUCLEOTIDE SEQUENCE [LARGE SCALE GENOMIC DNA]</scope>
    <source>
        <strain evidence="6 7">CECT 7753</strain>
    </source>
</reference>
<dbReference type="RefSeq" id="WP_229422649.1">
    <property type="nucleotide sequence ID" value="NZ_CP040017.1"/>
</dbReference>
<dbReference type="PROSITE" id="PS50887">
    <property type="entry name" value="GGDEF"/>
    <property type="match status" value="1"/>
</dbReference>
<feature type="domain" description="PAC" evidence="3">
    <location>
        <begin position="254"/>
        <end position="306"/>
    </location>
</feature>
<dbReference type="Gene3D" id="3.30.450.20">
    <property type="entry name" value="PAS domain"/>
    <property type="match status" value="2"/>
</dbReference>
<dbReference type="InterPro" id="IPR029787">
    <property type="entry name" value="Nucleotide_cyclase"/>
</dbReference>
<evidence type="ECO:0000259" key="5">
    <source>
        <dbReference type="PROSITE" id="PS50887"/>
    </source>
</evidence>
<dbReference type="SMART" id="SM00267">
    <property type="entry name" value="GGDEF"/>
    <property type="match status" value="1"/>
</dbReference>
<proteinExistence type="predicted"/>
<dbReference type="InterPro" id="IPR001633">
    <property type="entry name" value="EAL_dom"/>
</dbReference>
<evidence type="ECO:0000259" key="2">
    <source>
        <dbReference type="PROSITE" id="PS50112"/>
    </source>
</evidence>
<feature type="domain" description="EAL" evidence="4">
    <location>
        <begin position="480"/>
        <end position="733"/>
    </location>
</feature>
<name>A0A7W5EG96_9BURK</name>
<dbReference type="SUPFAM" id="SSF141868">
    <property type="entry name" value="EAL domain-like"/>
    <property type="match status" value="1"/>
</dbReference>
<dbReference type="Pfam" id="PF13426">
    <property type="entry name" value="PAS_9"/>
    <property type="match status" value="2"/>
</dbReference>
<dbReference type="PROSITE" id="PS50113">
    <property type="entry name" value="PAC"/>
    <property type="match status" value="1"/>
</dbReference>
<dbReference type="Gene3D" id="3.30.70.270">
    <property type="match status" value="1"/>
</dbReference>
<dbReference type="SUPFAM" id="SSF55785">
    <property type="entry name" value="PYP-like sensor domain (PAS domain)"/>
    <property type="match status" value="2"/>
</dbReference>
<evidence type="ECO:0000259" key="3">
    <source>
        <dbReference type="PROSITE" id="PS50113"/>
    </source>
</evidence>
<dbReference type="SMART" id="SM00091">
    <property type="entry name" value="PAS"/>
    <property type="match status" value="2"/>
</dbReference>
<dbReference type="SMART" id="SM00052">
    <property type="entry name" value="EAL"/>
    <property type="match status" value="1"/>
</dbReference>
<comment type="caution">
    <text evidence="6">The sequence shown here is derived from an EMBL/GenBank/DDBJ whole genome shotgun (WGS) entry which is preliminary data.</text>
</comment>
<dbReference type="Proteomes" id="UP000584325">
    <property type="component" value="Unassembled WGS sequence"/>
</dbReference>
<evidence type="ECO:0000259" key="4">
    <source>
        <dbReference type="PROSITE" id="PS50883"/>
    </source>
</evidence>
<organism evidence="6 7">
    <name type="scientific">Pseudoduganella umbonata</name>
    <dbReference type="NCBI Taxonomy" id="864828"/>
    <lineage>
        <taxon>Bacteria</taxon>
        <taxon>Pseudomonadati</taxon>
        <taxon>Pseudomonadota</taxon>
        <taxon>Betaproteobacteria</taxon>
        <taxon>Burkholderiales</taxon>
        <taxon>Oxalobacteraceae</taxon>
        <taxon>Telluria group</taxon>
        <taxon>Pseudoduganella</taxon>
    </lineage>
</organism>
<dbReference type="Pfam" id="PF00990">
    <property type="entry name" value="GGDEF"/>
    <property type="match status" value="1"/>
</dbReference>
<dbReference type="InterPro" id="IPR000014">
    <property type="entry name" value="PAS"/>
</dbReference>
<dbReference type="InterPro" id="IPR035965">
    <property type="entry name" value="PAS-like_dom_sf"/>
</dbReference>
<dbReference type="AlphaFoldDB" id="A0A7W5EG96"/>
<evidence type="ECO:0000313" key="7">
    <source>
        <dbReference type="Proteomes" id="UP000584325"/>
    </source>
</evidence>
<dbReference type="Pfam" id="PF00563">
    <property type="entry name" value="EAL"/>
    <property type="match status" value="1"/>
</dbReference>
<dbReference type="InterPro" id="IPR052155">
    <property type="entry name" value="Biofilm_reg_signaling"/>
</dbReference>
<dbReference type="PROSITE" id="PS50883">
    <property type="entry name" value="EAL"/>
    <property type="match status" value="1"/>
</dbReference>
<dbReference type="SUPFAM" id="SSF55073">
    <property type="entry name" value="Nucleotide cyclase"/>
    <property type="match status" value="1"/>
</dbReference>
<gene>
    <name evidence="6" type="ORF">FHS02_005598</name>
</gene>
<dbReference type="PANTHER" id="PTHR44757">
    <property type="entry name" value="DIGUANYLATE CYCLASE DGCP"/>
    <property type="match status" value="1"/>
</dbReference>
<feature type="region of interest" description="Disordered" evidence="1">
    <location>
        <begin position="44"/>
        <end position="66"/>
    </location>
</feature>
<feature type="domain" description="GGDEF" evidence="5">
    <location>
        <begin position="338"/>
        <end position="471"/>
    </location>
</feature>
<dbReference type="InterPro" id="IPR035919">
    <property type="entry name" value="EAL_sf"/>
</dbReference>
<dbReference type="CDD" id="cd01949">
    <property type="entry name" value="GGDEF"/>
    <property type="match status" value="1"/>
</dbReference>
<sequence>MAMVDEAIAHCQSLCRAARSQAGIALAATLDRLDSALGELRNASAPAAVGDRPPPPEADEAADGADGADWADAAEAALELDLAGYVTAWNAGAVRMFGYTAGEAVGRHVLFLYTDDDGDGSIAELVLETDQASAEVRRRTKSGDTIRVRLAIMLMTDGLGNATGMHVRLGQVDESLSAAEKASLHARIVEDTDQGVMITDASERIVSVNGAFTRITGYTLADAAGKTPDLLCSGVHGEGFRAQARAAMAGAAPWRGEIVGRRRNGELFPQSVVVGAVRDAAGRISHAFSLLTDISVHKNAEARMQRMANYDALTGLPNQGLLMQLLGQAMTEARRNREPGALLVVEVTRLGAIADTLGHDVGNAVLVEAGRLLRSRLREGDILARLGGGKFAVALPRIDRREHAALVARKLVDVLSTPIAVGTHALQVGTQVGIAVWPEDAEEPGALLRGADVAAMRAGASMEPALQFFSEEMNQRVREHLRIESELREALANGELMLYYQPKVSLRSGRIVGAEALLRWRHPVRGLVSPGVFIPVAEETGLITELGNWVIEEACGQIRRWREAGLAMPPVAVNLSARQFDRGLPQRMADALERHQVRPEQIMLEITESLLVRGAEPVVAIMNELVAMGLALALDDFGTGYSSLAYLKKFPISTLKIDRAFVVGLPHEENDCAIARAIVTMGQQMRQEIVAEGVETMDQMAFLRDLGCDQLQGYLFSQPVPAADFERMVRAGRRLALALPDR</sequence>
<dbReference type="FunFam" id="3.20.20.450:FF:000001">
    <property type="entry name" value="Cyclic di-GMP phosphodiesterase yahA"/>
    <property type="match status" value="1"/>
</dbReference>
<dbReference type="PANTHER" id="PTHR44757:SF2">
    <property type="entry name" value="BIOFILM ARCHITECTURE MAINTENANCE PROTEIN MBAA"/>
    <property type="match status" value="1"/>
</dbReference>
<evidence type="ECO:0000256" key="1">
    <source>
        <dbReference type="SAM" id="MobiDB-lite"/>
    </source>
</evidence>